<dbReference type="GO" id="GO:0006633">
    <property type="term" value="P:fatty acid biosynthetic process"/>
    <property type="evidence" value="ECO:0007669"/>
    <property type="project" value="InterPro"/>
</dbReference>
<dbReference type="InterPro" id="IPR003965">
    <property type="entry name" value="Fatty_acid_synthase"/>
</dbReference>
<dbReference type="GO" id="GO:0005835">
    <property type="term" value="C:fatty acid synthase complex"/>
    <property type="evidence" value="ECO:0007669"/>
    <property type="project" value="InterPro"/>
</dbReference>
<dbReference type="STRING" id="763665.A0A2G5BAH1"/>
<dbReference type="InterPro" id="IPR050830">
    <property type="entry name" value="Fungal_FAS"/>
</dbReference>
<sequence length="315" mass="34213">MGLSKRVPDDNAEDKYSLAPIIPEIKAQSTSYTFRSSTGLLNSTQFTQTSMMLVAMAFVADMQAEKLVQRDAAFAGHSMGEFCALAALGDIFSIESMLDITFYRGLIMQSAVPRDAQGRSEFGMAAVDPSRVGWAFTEDMLTLVVDKISAGSAGLLEIVNYNVRGYQYVAAGTLANLDVLRNVLDAIANSGLGSGNRGSDNLDDSSDLKSQIQSIVDEMLLRPVSTAAVRGKATIPLRGIDVPFHSRQLAEGVPEFREALRKVITVDTVTPELLCGRYVPNVTAVPFEVTRSYFEMVLDITGSNVAREMLNNWSD</sequence>
<dbReference type="PANTHER" id="PTHR10982">
    <property type="entry name" value="MALONYL COA-ACYL CARRIER PROTEIN TRANSACYLASE"/>
    <property type="match status" value="1"/>
</dbReference>
<accession>A0A2G5BAH1</accession>
<dbReference type="Proteomes" id="UP000242474">
    <property type="component" value="Unassembled WGS sequence"/>
</dbReference>
<dbReference type="EMBL" id="KZ303502">
    <property type="protein sequence ID" value="PIA16009.1"/>
    <property type="molecule type" value="Genomic_DNA"/>
</dbReference>
<feature type="non-terminal residue" evidence="3">
    <location>
        <position position="315"/>
    </location>
</feature>
<reference evidence="3 4" key="1">
    <citation type="journal article" date="2015" name="Genome Biol. Evol.">
        <title>Phylogenomic analyses indicate that early fungi evolved digesting cell walls of algal ancestors of land plants.</title>
        <authorList>
            <person name="Chang Y."/>
            <person name="Wang S."/>
            <person name="Sekimoto S."/>
            <person name="Aerts A.L."/>
            <person name="Choi C."/>
            <person name="Clum A."/>
            <person name="LaButti K.M."/>
            <person name="Lindquist E.A."/>
            <person name="Yee Ngan C."/>
            <person name="Ohm R.A."/>
            <person name="Salamov A.A."/>
            <person name="Grigoriev I.V."/>
            <person name="Spatafora J.W."/>
            <person name="Berbee M.L."/>
        </authorList>
    </citation>
    <scope>NUCLEOTIDE SEQUENCE [LARGE SCALE GENOMIC DNA]</scope>
    <source>
        <strain evidence="3 4">NRRL 1564</strain>
    </source>
</reference>
<dbReference type="Gene3D" id="3.40.366.10">
    <property type="entry name" value="Malonyl-Coenzyme A Acyl Carrier Protein, domain 2"/>
    <property type="match status" value="1"/>
</dbReference>
<dbReference type="InterPro" id="IPR016035">
    <property type="entry name" value="Acyl_Trfase/lysoPLipase"/>
</dbReference>
<keyword evidence="1" id="KW-0808">Transferase</keyword>
<dbReference type="PRINTS" id="PR01483">
    <property type="entry name" value="FASYNTHASE"/>
</dbReference>
<dbReference type="PANTHER" id="PTHR10982:SF21">
    <property type="entry name" value="FATTY ACID SYNTHASE SUBUNIT BETA"/>
    <property type="match status" value="1"/>
</dbReference>
<organism evidence="3 4">
    <name type="scientific">Coemansia reversa (strain ATCC 12441 / NRRL 1564)</name>
    <dbReference type="NCBI Taxonomy" id="763665"/>
    <lineage>
        <taxon>Eukaryota</taxon>
        <taxon>Fungi</taxon>
        <taxon>Fungi incertae sedis</taxon>
        <taxon>Zoopagomycota</taxon>
        <taxon>Kickxellomycotina</taxon>
        <taxon>Kickxellomycetes</taxon>
        <taxon>Kickxellales</taxon>
        <taxon>Kickxellaceae</taxon>
        <taxon>Coemansia</taxon>
    </lineage>
</organism>
<dbReference type="GO" id="GO:0004312">
    <property type="term" value="F:fatty acid synthase activity"/>
    <property type="evidence" value="ECO:0007669"/>
    <property type="project" value="InterPro"/>
</dbReference>
<dbReference type="AlphaFoldDB" id="A0A2G5BAH1"/>
<keyword evidence="4" id="KW-1185">Reference proteome</keyword>
<dbReference type="InterPro" id="IPR014043">
    <property type="entry name" value="Acyl_transferase_dom"/>
</dbReference>
<dbReference type="OrthoDB" id="4251012at2759"/>
<evidence type="ECO:0000313" key="3">
    <source>
        <dbReference type="EMBL" id="PIA16009.1"/>
    </source>
</evidence>
<protein>
    <recommendedName>
        <fullName evidence="2">Malonyl-CoA:ACP transacylase (MAT) domain-containing protein</fullName>
    </recommendedName>
</protein>
<dbReference type="Gene3D" id="3.30.70.3330">
    <property type="match status" value="1"/>
</dbReference>
<dbReference type="Pfam" id="PF00698">
    <property type="entry name" value="Acyl_transf_1"/>
    <property type="match status" value="1"/>
</dbReference>
<dbReference type="InterPro" id="IPR001227">
    <property type="entry name" value="Ac_transferase_dom_sf"/>
</dbReference>
<evidence type="ECO:0000256" key="1">
    <source>
        <dbReference type="ARBA" id="ARBA00022679"/>
    </source>
</evidence>
<dbReference type="SUPFAM" id="SSF52151">
    <property type="entry name" value="FabD/lysophospholipase-like"/>
    <property type="match status" value="1"/>
</dbReference>
<feature type="domain" description="Malonyl-CoA:ACP transacylase (MAT)" evidence="2">
    <location>
        <begin position="38"/>
        <end position="304"/>
    </location>
</feature>
<gene>
    <name evidence="3" type="ORF">COEREDRAFT_43350</name>
</gene>
<evidence type="ECO:0000313" key="4">
    <source>
        <dbReference type="Proteomes" id="UP000242474"/>
    </source>
</evidence>
<name>A0A2G5BAH1_COERN</name>
<evidence type="ECO:0000259" key="2">
    <source>
        <dbReference type="Pfam" id="PF00698"/>
    </source>
</evidence>
<proteinExistence type="predicted"/>